<keyword evidence="8" id="KW-0378">Hydrolase</keyword>
<keyword evidence="9" id="KW-1185">Reference proteome</keyword>
<evidence type="ECO:0000256" key="2">
    <source>
        <dbReference type="ARBA" id="ARBA00022763"/>
    </source>
</evidence>
<feature type="domain" description="Helix-hairpin-helix DNA-binding motif class 1" evidence="7">
    <location>
        <begin position="107"/>
        <end position="126"/>
    </location>
</feature>
<keyword evidence="8" id="KW-0067">ATP-binding</keyword>
<evidence type="ECO:0000313" key="8">
    <source>
        <dbReference type="EMBL" id="SFK48394.1"/>
    </source>
</evidence>
<feature type="domain" description="Helix-hairpin-helix DNA-binding motif class 1" evidence="7">
    <location>
        <begin position="72"/>
        <end position="91"/>
    </location>
</feature>
<keyword evidence="2 6" id="KW-0227">DNA damage</keyword>
<dbReference type="GO" id="GO:0009378">
    <property type="term" value="F:four-way junction helicase activity"/>
    <property type="evidence" value="ECO:0007669"/>
    <property type="project" value="InterPro"/>
</dbReference>
<dbReference type="AlphaFoldDB" id="A0A1I3ZW60"/>
<comment type="domain">
    <text evidence="6">Has three domains with a flexible linker between the domains II and III and assumes an 'L' shape. Domain III is highly mobile and contacts RuvB.</text>
</comment>
<evidence type="ECO:0000313" key="9">
    <source>
        <dbReference type="Proteomes" id="UP000199589"/>
    </source>
</evidence>
<dbReference type="RefSeq" id="WP_072694470.1">
    <property type="nucleotide sequence ID" value="NZ_FOSJ01000040.1"/>
</dbReference>
<gene>
    <name evidence="6" type="primary">ruvA</name>
    <name evidence="8" type="ORF">SAMN04488569_10401</name>
</gene>
<evidence type="ECO:0000256" key="4">
    <source>
        <dbReference type="ARBA" id="ARBA00023172"/>
    </source>
</evidence>
<dbReference type="GO" id="GO:0006310">
    <property type="term" value="P:DNA recombination"/>
    <property type="evidence" value="ECO:0007669"/>
    <property type="project" value="UniProtKB-UniRule"/>
</dbReference>
<dbReference type="InterPro" id="IPR036267">
    <property type="entry name" value="RuvA_C_sf"/>
</dbReference>
<dbReference type="CDD" id="cd14332">
    <property type="entry name" value="UBA_RuvA_C"/>
    <property type="match status" value="1"/>
</dbReference>
<comment type="function">
    <text evidence="6">The RuvA-RuvB-RuvC complex processes Holliday junction (HJ) DNA during genetic recombination and DNA repair, while the RuvA-RuvB complex plays an important role in the rescue of blocked DNA replication forks via replication fork reversal (RFR). RuvA specifically binds to HJ cruciform DNA, conferring on it an open structure. The RuvB hexamer acts as an ATP-dependent pump, pulling dsDNA into and through the RuvAB complex. HJ branch migration allows RuvC to scan DNA until it finds its consensus sequence, where it cleaves and resolves the cruciform DNA.</text>
</comment>
<dbReference type="GO" id="GO:0006281">
    <property type="term" value="P:DNA repair"/>
    <property type="evidence" value="ECO:0007669"/>
    <property type="project" value="UniProtKB-UniRule"/>
</dbReference>
<keyword evidence="8" id="KW-0547">Nucleotide-binding</keyword>
<keyword evidence="8" id="KW-0347">Helicase</keyword>
<dbReference type="SMART" id="SM00278">
    <property type="entry name" value="HhH1"/>
    <property type="match status" value="2"/>
</dbReference>
<dbReference type="SUPFAM" id="SSF46929">
    <property type="entry name" value="DNA helicase RuvA subunit, C-terminal domain"/>
    <property type="match status" value="1"/>
</dbReference>
<comment type="subcellular location">
    <subcellularLocation>
        <location evidence="6">Cytoplasm</location>
    </subcellularLocation>
</comment>
<keyword evidence="1 6" id="KW-0963">Cytoplasm</keyword>
<dbReference type="GO" id="GO:0005737">
    <property type="term" value="C:cytoplasm"/>
    <property type="evidence" value="ECO:0007669"/>
    <property type="project" value="UniProtKB-SubCell"/>
</dbReference>
<dbReference type="InterPro" id="IPR010994">
    <property type="entry name" value="RuvA_2-like"/>
</dbReference>
<evidence type="ECO:0000259" key="7">
    <source>
        <dbReference type="SMART" id="SM00278"/>
    </source>
</evidence>
<keyword evidence="5 6" id="KW-0234">DNA repair</keyword>
<proteinExistence type="inferred from homology"/>
<organism evidence="8 9">
    <name type="scientific">Marinilactibacillus piezotolerans</name>
    <dbReference type="NCBI Taxonomy" id="258723"/>
    <lineage>
        <taxon>Bacteria</taxon>
        <taxon>Bacillati</taxon>
        <taxon>Bacillota</taxon>
        <taxon>Bacilli</taxon>
        <taxon>Lactobacillales</taxon>
        <taxon>Carnobacteriaceae</taxon>
        <taxon>Marinilactibacillus</taxon>
    </lineage>
</organism>
<dbReference type="InterPro" id="IPR003583">
    <property type="entry name" value="Hlx-hairpin-Hlx_DNA-bd_motif"/>
</dbReference>
<name>A0A1I3ZW60_9LACT</name>
<dbReference type="InterPro" id="IPR000085">
    <property type="entry name" value="RuvA"/>
</dbReference>
<dbReference type="GO" id="GO:0005524">
    <property type="term" value="F:ATP binding"/>
    <property type="evidence" value="ECO:0007669"/>
    <property type="project" value="InterPro"/>
</dbReference>
<sequence>MYEYIKGILTHIYPGYLVVEAYGVGYHILMANPFRYTDYHSKEVMIYLYQNVSQDDMRLFGFKSYEEKGLFLKLINVSGIGPKSALAILANEDHMGLIQAIEHENIKFLQKFPGVGKKTASQIVLDLKGKLGELGIDNFTGQLSEDLRIDSKQSNLSLQEAIEALYALGYAKREVTKVEKTLEELERTTTDAYIREGLRLLMK</sequence>
<dbReference type="InterPro" id="IPR012340">
    <property type="entry name" value="NA-bd_OB-fold"/>
</dbReference>
<feature type="region of interest" description="Domain III" evidence="6">
    <location>
        <begin position="153"/>
        <end position="203"/>
    </location>
</feature>
<dbReference type="EMBL" id="FOSJ01000040">
    <property type="protein sequence ID" value="SFK48394.1"/>
    <property type="molecule type" value="Genomic_DNA"/>
</dbReference>
<dbReference type="Gene3D" id="1.10.150.20">
    <property type="entry name" value="5' to 3' exonuclease, C-terminal subdomain"/>
    <property type="match status" value="1"/>
</dbReference>
<dbReference type="OrthoDB" id="5293449at2"/>
<accession>A0A1I3ZW60</accession>
<dbReference type="SUPFAM" id="SSF47781">
    <property type="entry name" value="RuvA domain 2-like"/>
    <property type="match status" value="1"/>
</dbReference>
<dbReference type="InterPro" id="IPR011114">
    <property type="entry name" value="RuvA_C"/>
</dbReference>
<dbReference type="Pfam" id="PF14520">
    <property type="entry name" value="HHH_5"/>
    <property type="match status" value="1"/>
</dbReference>
<comment type="similarity">
    <text evidence="6">Belongs to the RuvA family.</text>
</comment>
<dbReference type="HAMAP" id="MF_00031">
    <property type="entry name" value="DNA_HJ_migration_RuvA"/>
    <property type="match status" value="1"/>
</dbReference>
<protein>
    <recommendedName>
        <fullName evidence="6">Holliday junction branch migration complex subunit RuvA</fullName>
    </recommendedName>
</protein>
<dbReference type="GO" id="GO:0000400">
    <property type="term" value="F:four-way junction DNA binding"/>
    <property type="evidence" value="ECO:0007669"/>
    <property type="project" value="UniProtKB-UniRule"/>
</dbReference>
<comment type="subunit">
    <text evidence="6">Homotetramer. Forms an RuvA(8)-RuvB(12)-Holliday junction (HJ) complex. HJ DNA is sandwiched between 2 RuvA tetramers; dsDNA enters through RuvA and exits via RuvB. An RuvB hexamer assembles on each DNA strand where it exits the tetramer. Each RuvB hexamer is contacted by two RuvA subunits (via domain III) on 2 adjacent RuvB subunits; this complex drives branch migration. In the full resolvosome a probable DNA-RuvA(4)-RuvB(12)-RuvC(2) complex forms which resolves the HJ.</text>
</comment>
<reference evidence="9" key="1">
    <citation type="submission" date="2016-10" db="EMBL/GenBank/DDBJ databases">
        <authorList>
            <person name="Varghese N."/>
            <person name="Submissions S."/>
        </authorList>
    </citation>
    <scope>NUCLEOTIDE SEQUENCE [LARGE SCALE GENOMIC DNA]</scope>
    <source>
        <strain evidence="9">DSM 16108</strain>
    </source>
</reference>
<dbReference type="STRING" id="258723.GCA_900169305_00037"/>
<dbReference type="Gene3D" id="1.10.8.10">
    <property type="entry name" value="DNA helicase RuvA subunit, C-terminal domain"/>
    <property type="match status" value="1"/>
</dbReference>
<evidence type="ECO:0000256" key="5">
    <source>
        <dbReference type="ARBA" id="ARBA00023204"/>
    </source>
</evidence>
<dbReference type="Pfam" id="PF01330">
    <property type="entry name" value="RuvA_N"/>
    <property type="match status" value="1"/>
</dbReference>
<dbReference type="Pfam" id="PF07499">
    <property type="entry name" value="RuvA_C"/>
    <property type="match status" value="1"/>
</dbReference>
<dbReference type="GO" id="GO:0009379">
    <property type="term" value="C:Holliday junction helicase complex"/>
    <property type="evidence" value="ECO:0007669"/>
    <property type="project" value="InterPro"/>
</dbReference>
<evidence type="ECO:0000256" key="1">
    <source>
        <dbReference type="ARBA" id="ARBA00022490"/>
    </source>
</evidence>
<dbReference type="NCBIfam" id="TIGR00084">
    <property type="entry name" value="ruvA"/>
    <property type="match status" value="1"/>
</dbReference>
<dbReference type="Proteomes" id="UP000199589">
    <property type="component" value="Unassembled WGS sequence"/>
</dbReference>
<comment type="caution">
    <text evidence="6">Lacks conserved residue(s) required for the propagation of feature annotation.</text>
</comment>
<evidence type="ECO:0000256" key="6">
    <source>
        <dbReference type="HAMAP-Rule" id="MF_00031"/>
    </source>
</evidence>
<evidence type="ECO:0000256" key="3">
    <source>
        <dbReference type="ARBA" id="ARBA00023125"/>
    </source>
</evidence>
<dbReference type="GO" id="GO:0048476">
    <property type="term" value="C:Holliday junction resolvase complex"/>
    <property type="evidence" value="ECO:0007669"/>
    <property type="project" value="UniProtKB-UniRule"/>
</dbReference>
<dbReference type="SUPFAM" id="SSF50249">
    <property type="entry name" value="Nucleic acid-binding proteins"/>
    <property type="match status" value="1"/>
</dbReference>
<dbReference type="Gene3D" id="2.40.50.140">
    <property type="entry name" value="Nucleic acid-binding proteins"/>
    <property type="match status" value="1"/>
</dbReference>
<keyword evidence="4 6" id="KW-0233">DNA recombination</keyword>
<keyword evidence="3 6" id="KW-0238">DNA-binding</keyword>
<dbReference type="InterPro" id="IPR013849">
    <property type="entry name" value="DNA_helicase_Holl-junc_RuvA_I"/>
</dbReference>